<dbReference type="SUPFAM" id="SSF52540">
    <property type="entry name" value="P-loop containing nucleoside triphosphate hydrolases"/>
    <property type="match status" value="1"/>
</dbReference>
<evidence type="ECO:0000256" key="1">
    <source>
        <dbReference type="ARBA" id="ARBA00010322"/>
    </source>
</evidence>
<keyword evidence="4" id="KW-1185">Reference proteome</keyword>
<reference evidence="5" key="2">
    <citation type="submission" date="2018-12" db="UniProtKB">
        <authorList>
            <consortium name="WormBaseParasite"/>
        </authorList>
    </citation>
    <scope>IDENTIFICATION</scope>
    <source>
        <strain evidence="5">Puerto Rican</strain>
    </source>
</reference>
<dbReference type="GO" id="GO:0005739">
    <property type="term" value="C:mitochondrion"/>
    <property type="evidence" value="ECO:0007669"/>
    <property type="project" value="TreeGrafter"/>
</dbReference>
<dbReference type="ExpressionAtlas" id="A0A3Q0KCN7">
    <property type="expression patterns" value="baseline and differential"/>
</dbReference>
<proteinExistence type="inferred from homology"/>
<dbReference type="GO" id="GO:0005524">
    <property type="term" value="F:ATP binding"/>
    <property type="evidence" value="ECO:0007669"/>
    <property type="project" value="UniProtKB-KW"/>
</dbReference>
<dbReference type="InterPro" id="IPR027417">
    <property type="entry name" value="P-loop_NTPase"/>
</dbReference>
<dbReference type="Gene3D" id="3.40.50.300">
    <property type="entry name" value="P-loop containing nucleotide triphosphate hydrolases"/>
    <property type="match status" value="1"/>
</dbReference>
<keyword evidence="2" id="KW-0547">Nucleotide-binding</keyword>
<accession>A0A3Q0KCN7</accession>
<keyword evidence="3" id="KW-0067">ATP-binding</keyword>
<comment type="similarity">
    <text evidence="1">Belongs to the AFG1 ATPase family.</text>
</comment>
<evidence type="ECO:0000256" key="3">
    <source>
        <dbReference type="ARBA" id="ARBA00022840"/>
    </source>
</evidence>
<dbReference type="Proteomes" id="UP000008854">
    <property type="component" value="Unassembled WGS sequence"/>
</dbReference>
<reference evidence="4" key="1">
    <citation type="journal article" date="2012" name="PLoS Negl. Trop. Dis.">
        <title>A systematically improved high quality genome and transcriptome of the human blood fluke Schistosoma mansoni.</title>
        <authorList>
            <person name="Protasio A.V."/>
            <person name="Tsai I.J."/>
            <person name="Babbage A."/>
            <person name="Nichol S."/>
            <person name="Hunt M."/>
            <person name="Aslett M.A."/>
            <person name="De Silva N."/>
            <person name="Velarde G.S."/>
            <person name="Anderson T.J."/>
            <person name="Clark R.C."/>
            <person name="Davidson C."/>
            <person name="Dillon G.P."/>
            <person name="Holroyd N.E."/>
            <person name="LoVerde P.T."/>
            <person name="Lloyd C."/>
            <person name="McQuillan J."/>
            <person name="Oliveira G."/>
            <person name="Otto T.D."/>
            <person name="Parker-Manuel S.J."/>
            <person name="Quail M.A."/>
            <person name="Wilson R.A."/>
            <person name="Zerlotini A."/>
            <person name="Dunne D.W."/>
            <person name="Berriman M."/>
        </authorList>
    </citation>
    <scope>NUCLEOTIDE SEQUENCE [LARGE SCALE GENOMIC DNA]</scope>
    <source>
        <strain evidence="4">Puerto Rican</strain>
    </source>
</reference>
<evidence type="ECO:0000313" key="5">
    <source>
        <dbReference type="WBParaSite" id="Smp_015780.1"/>
    </source>
</evidence>
<dbReference type="PANTHER" id="PTHR12169:SF6">
    <property type="entry name" value="AFG1-LIKE ATPASE"/>
    <property type="match status" value="1"/>
</dbReference>
<organism evidence="4 5">
    <name type="scientific">Schistosoma mansoni</name>
    <name type="common">Blood fluke</name>
    <dbReference type="NCBI Taxonomy" id="6183"/>
    <lineage>
        <taxon>Eukaryota</taxon>
        <taxon>Metazoa</taxon>
        <taxon>Spiralia</taxon>
        <taxon>Lophotrochozoa</taxon>
        <taxon>Platyhelminthes</taxon>
        <taxon>Trematoda</taxon>
        <taxon>Digenea</taxon>
        <taxon>Strigeidida</taxon>
        <taxon>Schistosomatoidea</taxon>
        <taxon>Schistosomatidae</taxon>
        <taxon>Schistosoma</taxon>
    </lineage>
</organism>
<name>A0A3Q0KCN7_SCHMA</name>
<protein>
    <submittedName>
        <fullName evidence="5">Putative atpase n2b</fullName>
    </submittedName>
</protein>
<dbReference type="AlphaFoldDB" id="A0A3Q0KCN7"/>
<dbReference type="STRING" id="6183.A0A3Q0KCN7"/>
<dbReference type="FunCoup" id="A0A3Q0KCN7">
    <property type="interactions" value="2326"/>
</dbReference>
<evidence type="ECO:0000256" key="2">
    <source>
        <dbReference type="ARBA" id="ARBA00022741"/>
    </source>
</evidence>
<dbReference type="PANTHER" id="PTHR12169">
    <property type="entry name" value="ATPASE N2B"/>
    <property type="match status" value="1"/>
</dbReference>
<dbReference type="NCBIfam" id="NF040713">
    <property type="entry name" value="ZapE"/>
    <property type="match status" value="1"/>
</dbReference>
<dbReference type="Pfam" id="PF03969">
    <property type="entry name" value="AFG1_ATPase"/>
    <property type="match status" value="1"/>
</dbReference>
<dbReference type="GO" id="GO:0016887">
    <property type="term" value="F:ATP hydrolysis activity"/>
    <property type="evidence" value="ECO:0007669"/>
    <property type="project" value="InterPro"/>
</dbReference>
<dbReference type="InterPro" id="IPR005654">
    <property type="entry name" value="ATPase_AFG1-like"/>
</dbReference>
<sequence>MLSKRYTINVLFAIQKSYFIPLRQYADGRTTSSIYCRHVKEGKLRHDDFQFSIVKQLDELCKELNSYYNRSRLLSVLNSQSVPRGIYLYGSVGCGKTMLMDMFYECCSLDCKWRTHFHSFMYKVHGRLHAVRSSAPRNKKSFDPIPPVAKSIIDEYKLLCFDEFQVTDIADAMILKRLFENFFNLGAVVVATSNRCPDDLYKNGLQRVNFVPFIGLLKEKCHIVNLDSGVDYRTKISETSLQESDLPLYLDYSTGNNDVDNQLDKWFTKLATEDGHVGPPVVGEISTYGRVVTFKQTGGNILKCSFADLCNVPLGAADYMSLAKRFHTIILYDVPQMGMHNLPSLKRFTHLIDVLYDTHTRLIIGANCSIENLLLLSSKNDTSSIELQFNHRQLIDDLKINMDHPTNVKAPIFTGDEDLFAYSRTLSRLHEMRSKAYWDQSGPNRKVG</sequence>
<evidence type="ECO:0000313" key="4">
    <source>
        <dbReference type="Proteomes" id="UP000008854"/>
    </source>
</evidence>
<dbReference type="WBParaSite" id="Smp_015780.1">
    <property type="protein sequence ID" value="Smp_015780.1"/>
    <property type="gene ID" value="Smp_015780"/>
</dbReference>
<dbReference type="InParanoid" id="A0A3Q0KCN7"/>